<evidence type="ECO:0000256" key="2">
    <source>
        <dbReference type="SAM" id="Phobius"/>
    </source>
</evidence>
<evidence type="ECO:0000313" key="3">
    <source>
        <dbReference type="EMBL" id="GEU48502.1"/>
    </source>
</evidence>
<sequence>MDWSWLPTNGSDGPNDIVFRVHYNGMFFFDPLGYNQGRVVEMDGCSKHRVMYTHLLNMLAAKVKDVHAMYDLVEIHKKINVYITHVPQKLAEFYHNNLTLDGSDEEVTFRKKLHLEHGPLLIEDKVYKEPLQPNNTEIGNGGKIIDAEVLAKQQKLDKGKAKLSEADIFTSKKWQPLQRGNGITIRDNENHLPTDTDSSDSEDNSQSKSESDCSEKSFDYLSNCDDEFDKSTSKKVIAKCGKRKEVIKDADIGKQKAFKKFPCNDEKPLCKWRCYGKIMKDEASFQYLQSLKQEARLKRANTSNTGRKNEKKQEFHTALIFAYLSLFVYDCFIPTIVPKKYLRKNDWLDNGEPMRKKWFLILETAEVRILEGRKRVSEGTKA</sequence>
<protein>
    <submittedName>
        <fullName evidence="3">Pentatricopeptide repeat-containing protein</fullName>
    </submittedName>
</protein>
<comment type="caution">
    <text evidence="3">The sequence shown here is derived from an EMBL/GenBank/DDBJ whole genome shotgun (WGS) entry which is preliminary data.</text>
</comment>
<gene>
    <name evidence="3" type="ORF">Tci_020480</name>
</gene>
<dbReference type="AlphaFoldDB" id="A0A6L2KIN4"/>
<organism evidence="3">
    <name type="scientific">Tanacetum cinerariifolium</name>
    <name type="common">Dalmatian daisy</name>
    <name type="synonym">Chrysanthemum cinerariifolium</name>
    <dbReference type="NCBI Taxonomy" id="118510"/>
    <lineage>
        <taxon>Eukaryota</taxon>
        <taxon>Viridiplantae</taxon>
        <taxon>Streptophyta</taxon>
        <taxon>Embryophyta</taxon>
        <taxon>Tracheophyta</taxon>
        <taxon>Spermatophyta</taxon>
        <taxon>Magnoliopsida</taxon>
        <taxon>eudicotyledons</taxon>
        <taxon>Gunneridae</taxon>
        <taxon>Pentapetalae</taxon>
        <taxon>asterids</taxon>
        <taxon>campanulids</taxon>
        <taxon>Asterales</taxon>
        <taxon>Asteraceae</taxon>
        <taxon>Asteroideae</taxon>
        <taxon>Anthemideae</taxon>
        <taxon>Anthemidinae</taxon>
        <taxon>Tanacetum</taxon>
    </lineage>
</organism>
<proteinExistence type="predicted"/>
<name>A0A6L2KIN4_TANCI</name>
<reference evidence="3" key="1">
    <citation type="journal article" date="2019" name="Sci. Rep.">
        <title>Draft genome of Tanacetum cinerariifolium, the natural source of mosquito coil.</title>
        <authorList>
            <person name="Yamashiro T."/>
            <person name="Shiraishi A."/>
            <person name="Satake H."/>
            <person name="Nakayama K."/>
        </authorList>
    </citation>
    <scope>NUCLEOTIDE SEQUENCE</scope>
</reference>
<keyword evidence="2" id="KW-1133">Transmembrane helix</keyword>
<feature type="region of interest" description="Disordered" evidence="1">
    <location>
        <begin position="179"/>
        <end position="216"/>
    </location>
</feature>
<feature type="transmembrane region" description="Helical" evidence="2">
    <location>
        <begin position="315"/>
        <end position="337"/>
    </location>
</feature>
<keyword evidence="2" id="KW-0472">Membrane</keyword>
<evidence type="ECO:0000256" key="1">
    <source>
        <dbReference type="SAM" id="MobiDB-lite"/>
    </source>
</evidence>
<keyword evidence="2" id="KW-0812">Transmembrane</keyword>
<dbReference type="EMBL" id="BKCJ010002430">
    <property type="protein sequence ID" value="GEU48502.1"/>
    <property type="molecule type" value="Genomic_DNA"/>
</dbReference>
<accession>A0A6L2KIN4</accession>